<dbReference type="AlphaFoldDB" id="A0A6G2DMP9"/>
<name>A0A6G2DMP9_STREE</name>
<sequence>QNHFVVLHSIKEKINGTRITK</sequence>
<proteinExistence type="predicted"/>
<dbReference type="Proteomes" id="UP000476212">
    <property type="component" value="Unassembled WGS sequence"/>
</dbReference>
<evidence type="ECO:0000313" key="2">
    <source>
        <dbReference type="Proteomes" id="UP000476212"/>
    </source>
</evidence>
<feature type="non-terminal residue" evidence="1">
    <location>
        <position position="1"/>
    </location>
</feature>
<gene>
    <name evidence="1" type="ORF">GM544_11230</name>
</gene>
<evidence type="ECO:0000313" key="1">
    <source>
        <dbReference type="EMBL" id="MTV91007.1"/>
    </source>
</evidence>
<accession>A0A6G2DMP9</accession>
<comment type="caution">
    <text evidence="1">The sequence shown here is derived from an EMBL/GenBank/DDBJ whole genome shotgun (WGS) entry which is preliminary data.</text>
</comment>
<organism evidence="1 2">
    <name type="scientific">Streptococcus pneumoniae</name>
    <dbReference type="NCBI Taxonomy" id="1313"/>
    <lineage>
        <taxon>Bacteria</taxon>
        <taxon>Bacillati</taxon>
        <taxon>Bacillota</taxon>
        <taxon>Bacilli</taxon>
        <taxon>Lactobacillales</taxon>
        <taxon>Streptococcaceae</taxon>
        <taxon>Streptococcus</taxon>
    </lineage>
</organism>
<protein>
    <submittedName>
        <fullName evidence="1">Peptidase C39</fullName>
    </submittedName>
</protein>
<reference evidence="1 2" key="1">
    <citation type="submission" date="2019-11" db="EMBL/GenBank/DDBJ databases">
        <title>Growth characteristics of pneumococcus vary with the chemical composition of the capsule and with environmental conditions.</title>
        <authorList>
            <person name="Tothpal A."/>
            <person name="Desobry K."/>
            <person name="Joshi S."/>
            <person name="Wyllie A.L."/>
            <person name="Weinberger D.M."/>
        </authorList>
    </citation>
    <scope>NUCLEOTIDE SEQUENCE [LARGE SCALE GENOMIC DNA]</scope>
    <source>
        <strain evidence="2">pnumococcus15C</strain>
    </source>
</reference>
<dbReference type="EMBL" id="WNIB01000118">
    <property type="protein sequence ID" value="MTV91007.1"/>
    <property type="molecule type" value="Genomic_DNA"/>
</dbReference>